<dbReference type="PANTHER" id="PTHR48081">
    <property type="entry name" value="AB HYDROLASE SUPERFAMILY PROTEIN C4A8.06C"/>
    <property type="match status" value="1"/>
</dbReference>
<gene>
    <name evidence="3" type="ORF">JO379_003242</name>
</gene>
<keyword evidence="1" id="KW-0378">Hydrolase</keyword>
<reference evidence="3 4" key="1">
    <citation type="submission" date="2021-03" db="EMBL/GenBank/DDBJ databases">
        <title>Sequencing the genomes of 1000 actinobacteria strains.</title>
        <authorList>
            <person name="Klenk H.-P."/>
        </authorList>
    </citation>
    <scope>NUCLEOTIDE SEQUENCE [LARGE SCALE GENOMIC DNA]</scope>
    <source>
        <strain evidence="3 4">DSM 41480</strain>
    </source>
</reference>
<dbReference type="GeneID" id="91570120"/>
<evidence type="ECO:0000313" key="3">
    <source>
        <dbReference type="EMBL" id="MBP2403773.1"/>
    </source>
</evidence>
<sequence length="277" mass="28610">MTEGAVTEGAVTEEDLDDVEYAAMCGLPHVPPDETVAYGDHPSQVVGRYAAARPTGTRVTLLHGGFWRETYDRWHLSPLAAELARHGVDVALVEYRRLGGGGGTPQTFDDVLGALRTLEDLEARSRRPAARHLLAGHSAGGHLALWAASATGRAPAAPAVDGVVAVAAVTDLERARELRLGDGIVEELLGGGDGRDVDPVRCLPARAPVTLLHGAADLVVPVEFSHRYAAAARAAAGVAEVRALGGVGHFAPVTPGTPACAVLVAALTGQPHVTAVP</sequence>
<evidence type="ECO:0000256" key="1">
    <source>
        <dbReference type="ARBA" id="ARBA00022801"/>
    </source>
</evidence>
<accession>A0ABS4Y4R0</accession>
<dbReference type="EMBL" id="JAGIOH010000001">
    <property type="protein sequence ID" value="MBP2403773.1"/>
    <property type="molecule type" value="Genomic_DNA"/>
</dbReference>
<dbReference type="InterPro" id="IPR050300">
    <property type="entry name" value="GDXG_lipolytic_enzyme"/>
</dbReference>
<dbReference type="Pfam" id="PF07859">
    <property type="entry name" value="Abhydrolase_3"/>
    <property type="match status" value="1"/>
</dbReference>
<proteinExistence type="predicted"/>
<feature type="domain" description="Alpha/beta hydrolase fold-3" evidence="2">
    <location>
        <begin position="61"/>
        <end position="175"/>
    </location>
</feature>
<dbReference type="InterPro" id="IPR029058">
    <property type="entry name" value="AB_hydrolase_fold"/>
</dbReference>
<keyword evidence="4" id="KW-1185">Reference proteome</keyword>
<dbReference type="Proteomes" id="UP001519291">
    <property type="component" value="Unassembled WGS sequence"/>
</dbReference>
<dbReference type="InterPro" id="IPR013094">
    <property type="entry name" value="AB_hydrolase_3"/>
</dbReference>
<name>A0ABS4Y4R0_9ACTN</name>
<evidence type="ECO:0000313" key="4">
    <source>
        <dbReference type="Proteomes" id="UP001519291"/>
    </source>
</evidence>
<dbReference type="RefSeq" id="WP_307842025.1">
    <property type="nucleotide sequence ID" value="NZ_JAGIOH010000001.1"/>
</dbReference>
<dbReference type="Gene3D" id="3.40.50.1820">
    <property type="entry name" value="alpha/beta hydrolase"/>
    <property type="match status" value="1"/>
</dbReference>
<comment type="caution">
    <text evidence="3">The sequence shown here is derived from an EMBL/GenBank/DDBJ whole genome shotgun (WGS) entry which is preliminary data.</text>
</comment>
<dbReference type="SUPFAM" id="SSF53474">
    <property type="entry name" value="alpha/beta-Hydrolases"/>
    <property type="match status" value="1"/>
</dbReference>
<organism evidence="3 4">
    <name type="scientific">Streptomyces syringium</name>
    <dbReference type="NCBI Taxonomy" id="76729"/>
    <lineage>
        <taxon>Bacteria</taxon>
        <taxon>Bacillati</taxon>
        <taxon>Actinomycetota</taxon>
        <taxon>Actinomycetes</taxon>
        <taxon>Kitasatosporales</taxon>
        <taxon>Streptomycetaceae</taxon>
        <taxon>Streptomyces</taxon>
    </lineage>
</organism>
<protein>
    <submittedName>
        <fullName evidence="3">Acetyl esterase/lipase</fullName>
    </submittedName>
</protein>
<evidence type="ECO:0000259" key="2">
    <source>
        <dbReference type="Pfam" id="PF07859"/>
    </source>
</evidence>